<dbReference type="GO" id="GO:0016020">
    <property type="term" value="C:membrane"/>
    <property type="evidence" value="ECO:0007669"/>
    <property type="project" value="UniProtKB-SubCell"/>
</dbReference>
<keyword evidence="6 9" id="KW-0472">Membrane</keyword>
<dbReference type="Proteomes" id="UP000184267">
    <property type="component" value="Unassembled WGS sequence"/>
</dbReference>
<feature type="transmembrane region" description="Helical" evidence="9">
    <location>
        <begin position="378"/>
        <end position="400"/>
    </location>
</feature>
<dbReference type="InterPro" id="IPR020846">
    <property type="entry name" value="MFS_dom"/>
</dbReference>
<dbReference type="InterPro" id="IPR005829">
    <property type="entry name" value="Sugar_transporter_CS"/>
</dbReference>
<keyword evidence="5 9" id="KW-1133">Transmembrane helix</keyword>
<feature type="transmembrane region" description="Helical" evidence="9">
    <location>
        <begin position="137"/>
        <end position="158"/>
    </location>
</feature>
<keyword evidence="12" id="KW-1185">Reference proteome</keyword>
<dbReference type="AlphaFoldDB" id="A0A1M2VSJ5"/>
<feature type="domain" description="Major facilitator superfamily (MFS) profile" evidence="10">
    <location>
        <begin position="30"/>
        <end position="430"/>
    </location>
</feature>
<comment type="subcellular location">
    <subcellularLocation>
        <location evidence="1">Membrane</location>
        <topology evidence="1">Multi-pass membrane protein</topology>
    </subcellularLocation>
</comment>
<dbReference type="SUPFAM" id="SSF103473">
    <property type="entry name" value="MFS general substrate transporter"/>
    <property type="match status" value="1"/>
</dbReference>
<feature type="transmembrane region" description="Helical" evidence="9">
    <location>
        <begin position="112"/>
        <end position="131"/>
    </location>
</feature>
<dbReference type="InterPro" id="IPR003663">
    <property type="entry name" value="Sugar/inositol_transpt"/>
</dbReference>
<reference evidence="11 12" key="1">
    <citation type="submission" date="2016-10" db="EMBL/GenBank/DDBJ databases">
        <title>Genome sequence of the basidiomycete white-rot fungus Trametes pubescens.</title>
        <authorList>
            <person name="Makela M.R."/>
            <person name="Granchi Z."/>
            <person name="Peng M."/>
            <person name="De Vries R.P."/>
            <person name="Grigoriev I."/>
            <person name="Riley R."/>
            <person name="Hilden K."/>
        </authorList>
    </citation>
    <scope>NUCLEOTIDE SEQUENCE [LARGE SCALE GENOMIC DNA]</scope>
    <source>
        <strain evidence="11 12">FBCC735</strain>
    </source>
</reference>
<name>A0A1M2VSJ5_TRAPU</name>
<dbReference type="GO" id="GO:0005351">
    <property type="term" value="F:carbohydrate:proton symporter activity"/>
    <property type="evidence" value="ECO:0007669"/>
    <property type="project" value="TreeGrafter"/>
</dbReference>
<feature type="transmembrane region" description="Helical" evidence="9">
    <location>
        <begin position="291"/>
        <end position="313"/>
    </location>
</feature>
<dbReference type="PANTHER" id="PTHR48022">
    <property type="entry name" value="PLASTIDIC GLUCOSE TRANSPORTER 4"/>
    <property type="match status" value="1"/>
</dbReference>
<keyword evidence="4 9" id="KW-0812">Transmembrane</keyword>
<evidence type="ECO:0000313" key="11">
    <source>
        <dbReference type="EMBL" id="OJT10546.1"/>
    </source>
</evidence>
<feature type="transmembrane region" description="Helical" evidence="9">
    <location>
        <begin position="170"/>
        <end position="195"/>
    </location>
</feature>
<dbReference type="OrthoDB" id="648285at2759"/>
<dbReference type="OMA" id="TIVTWWL"/>
<gene>
    <name evidence="11" type="ORF">TRAPUB_12984</name>
</gene>
<feature type="transmembrane region" description="Helical" evidence="9">
    <location>
        <begin position="328"/>
        <end position="349"/>
    </location>
</feature>
<dbReference type="PROSITE" id="PS50850">
    <property type="entry name" value="MFS"/>
    <property type="match status" value="1"/>
</dbReference>
<feature type="transmembrane region" description="Helical" evidence="9">
    <location>
        <begin position="207"/>
        <end position="224"/>
    </location>
</feature>
<dbReference type="STRING" id="154538.A0A1M2VSJ5"/>
<feature type="transmembrane region" description="Helical" evidence="9">
    <location>
        <begin position="406"/>
        <end position="426"/>
    </location>
</feature>
<protein>
    <submittedName>
        <fullName evidence="11">Hexose transporter 2</fullName>
    </submittedName>
</protein>
<comment type="caution">
    <text evidence="11">The sequence shown here is derived from an EMBL/GenBank/DDBJ whole genome shotgun (WGS) entry which is preliminary data.</text>
</comment>
<evidence type="ECO:0000256" key="4">
    <source>
        <dbReference type="ARBA" id="ARBA00022692"/>
    </source>
</evidence>
<dbReference type="Pfam" id="PF00083">
    <property type="entry name" value="Sugar_tr"/>
    <property type="match status" value="2"/>
</dbReference>
<evidence type="ECO:0000256" key="8">
    <source>
        <dbReference type="SAM" id="MobiDB-lite"/>
    </source>
</evidence>
<dbReference type="PROSITE" id="PS00217">
    <property type="entry name" value="SUGAR_TRANSPORT_2"/>
    <property type="match status" value="1"/>
</dbReference>
<dbReference type="InterPro" id="IPR005828">
    <property type="entry name" value="MFS_sugar_transport-like"/>
</dbReference>
<dbReference type="PRINTS" id="PR00171">
    <property type="entry name" value="SUGRTRNSPORT"/>
</dbReference>
<evidence type="ECO:0000256" key="5">
    <source>
        <dbReference type="ARBA" id="ARBA00022989"/>
    </source>
</evidence>
<feature type="region of interest" description="Disordered" evidence="8">
    <location>
        <begin position="468"/>
        <end position="507"/>
    </location>
</feature>
<comment type="similarity">
    <text evidence="2">Belongs to the major facilitator superfamily. Sugar transporter (TC 2.A.1.1) family.</text>
</comment>
<evidence type="ECO:0000313" key="12">
    <source>
        <dbReference type="Proteomes" id="UP000184267"/>
    </source>
</evidence>
<accession>A0A1M2VSJ5</accession>
<proteinExistence type="inferred from homology"/>
<evidence type="ECO:0000256" key="6">
    <source>
        <dbReference type="ARBA" id="ARBA00023136"/>
    </source>
</evidence>
<dbReference type="EMBL" id="MNAD01000773">
    <property type="protein sequence ID" value="OJT10546.1"/>
    <property type="molecule type" value="Genomic_DNA"/>
</dbReference>
<organism evidence="11 12">
    <name type="scientific">Trametes pubescens</name>
    <name type="common">White-rot fungus</name>
    <dbReference type="NCBI Taxonomy" id="154538"/>
    <lineage>
        <taxon>Eukaryota</taxon>
        <taxon>Fungi</taxon>
        <taxon>Dikarya</taxon>
        <taxon>Basidiomycota</taxon>
        <taxon>Agaricomycotina</taxon>
        <taxon>Agaricomycetes</taxon>
        <taxon>Polyporales</taxon>
        <taxon>Polyporaceae</taxon>
        <taxon>Trametes</taxon>
    </lineage>
</organism>
<dbReference type="InterPro" id="IPR050360">
    <property type="entry name" value="MFS_Sugar_Transporters"/>
</dbReference>
<dbReference type="PANTHER" id="PTHR48022:SF74">
    <property type="entry name" value="SUGAR TRANSPORTER, PUTATIVE (AFU_ORTHOLOGUE AFUA_8G02010)-RELATED"/>
    <property type="match status" value="1"/>
</dbReference>
<evidence type="ECO:0000256" key="7">
    <source>
        <dbReference type="ARBA" id="ARBA00049119"/>
    </source>
</evidence>
<comment type="catalytic activity">
    <reaction evidence="7">
        <text>myo-inositol(out) + H(+)(out) = myo-inositol(in) + H(+)(in)</text>
        <dbReference type="Rhea" id="RHEA:60364"/>
        <dbReference type="ChEBI" id="CHEBI:15378"/>
        <dbReference type="ChEBI" id="CHEBI:17268"/>
    </reaction>
</comment>
<evidence type="ECO:0000256" key="1">
    <source>
        <dbReference type="ARBA" id="ARBA00004141"/>
    </source>
</evidence>
<feature type="transmembrane region" description="Helical" evidence="9">
    <location>
        <begin position="85"/>
        <end position="105"/>
    </location>
</feature>
<sequence length="507" mass="54880">MGAFVDQFRPTSFTPRYPRWMVGWPLLISSSALPSLGDAMFGYSQGLIAALQVQPNFIRRFFGKDVTLEQIQNGTTGVDPYVQSIVVSCLNITAFISAFFAAYVCDILGRRVSVRLGALIYLVASIIQIVSPDLACLVVGRSLQGVAVGILSMTAPILQCEIAPGHARGLFISIEYICLNAGYALSAWVGYAFFFTLPSEISWKGPYIVQAAMAAILLAWSFVLPETPRFLVNSGMPTEGLRVLADLHAAGNIDDPAVLATHREIVDTVAREHALGSASWRELFTQYGRRGVIGLTCQIFAQFNGINAILYFLPENLSRAGFDTQHALLYAAGASLLFCTGTIPTVLWIDRVGADLWGPGPWLLGAEIFPLRARAKGMALSTTANWICNFIIAFVTPPLFASIGGGYYFILVGFCVICVIFVYFVYPETAHKTLEELGSVFNDGPKIPDEEKPVLALEADTLAVPATVGEERGSISSNADSDRTLRPSIGGSFDAKSTTSREVKAEP</sequence>
<evidence type="ECO:0000256" key="9">
    <source>
        <dbReference type="SAM" id="Phobius"/>
    </source>
</evidence>
<dbReference type="InterPro" id="IPR036259">
    <property type="entry name" value="MFS_trans_sf"/>
</dbReference>
<evidence type="ECO:0000256" key="3">
    <source>
        <dbReference type="ARBA" id="ARBA00022448"/>
    </source>
</evidence>
<evidence type="ECO:0000259" key="10">
    <source>
        <dbReference type="PROSITE" id="PS50850"/>
    </source>
</evidence>
<dbReference type="Gene3D" id="1.20.1250.20">
    <property type="entry name" value="MFS general substrate transporter like domains"/>
    <property type="match status" value="2"/>
</dbReference>
<evidence type="ECO:0000256" key="2">
    <source>
        <dbReference type="ARBA" id="ARBA00010992"/>
    </source>
</evidence>
<keyword evidence="3" id="KW-0813">Transport</keyword>